<evidence type="ECO:0000256" key="1">
    <source>
        <dbReference type="ARBA" id="ARBA00001974"/>
    </source>
</evidence>
<dbReference type="Proteomes" id="UP001628281">
    <property type="component" value="Unassembled WGS sequence"/>
</dbReference>
<dbReference type="PANTHER" id="PTHR43884">
    <property type="entry name" value="ACYL-COA DEHYDROGENASE"/>
    <property type="match status" value="1"/>
</dbReference>
<keyword evidence="5 9" id="KW-0560">Oxidoreductase</keyword>
<dbReference type="InterPro" id="IPR009075">
    <property type="entry name" value="AcylCo_DH/oxidase_C"/>
</dbReference>
<proteinExistence type="inferred from homology"/>
<feature type="domain" description="Acyl-CoA dehydrogenase/oxidase C-terminal" evidence="6">
    <location>
        <begin position="238"/>
        <end position="386"/>
    </location>
</feature>
<evidence type="ECO:0000256" key="4">
    <source>
        <dbReference type="ARBA" id="ARBA00022827"/>
    </source>
</evidence>
<dbReference type="InterPro" id="IPR006091">
    <property type="entry name" value="Acyl-CoA_Oxase/DH_mid-dom"/>
</dbReference>
<reference evidence="9 10" key="1">
    <citation type="submission" date="2024-11" db="EMBL/GenBank/DDBJ databases">
        <title>Draft genome sequences of two bacteria associated to sugarcane roots in Colombia.</title>
        <authorList>
            <person name="Pardo-Diaz S."/>
            <person name="Masmela-Mendoza J."/>
            <person name="Delgadillo-Duran P."/>
            <person name="Bautista E.J."/>
            <person name="Rojas-Tapias D.F."/>
        </authorList>
    </citation>
    <scope>NUCLEOTIDE SEQUENCE [LARGE SCALE GENOMIC DNA]</scope>
    <source>
        <strain evidence="9 10">Ap18</strain>
    </source>
</reference>
<evidence type="ECO:0000256" key="5">
    <source>
        <dbReference type="RuleBase" id="RU362125"/>
    </source>
</evidence>
<evidence type="ECO:0000259" key="6">
    <source>
        <dbReference type="Pfam" id="PF00441"/>
    </source>
</evidence>
<keyword evidence="10" id="KW-1185">Reference proteome</keyword>
<feature type="domain" description="Acyl-CoA dehydrogenase/oxidase N-terminal" evidence="8">
    <location>
        <begin position="15"/>
        <end position="125"/>
    </location>
</feature>
<dbReference type="PIRSF" id="PIRSF016578">
    <property type="entry name" value="HsaA"/>
    <property type="match status" value="1"/>
</dbReference>
<evidence type="ECO:0000259" key="7">
    <source>
        <dbReference type="Pfam" id="PF02770"/>
    </source>
</evidence>
<dbReference type="GO" id="GO:0016491">
    <property type="term" value="F:oxidoreductase activity"/>
    <property type="evidence" value="ECO:0007669"/>
    <property type="project" value="UniProtKB-KW"/>
</dbReference>
<evidence type="ECO:0000256" key="3">
    <source>
        <dbReference type="ARBA" id="ARBA00022630"/>
    </source>
</evidence>
<comment type="cofactor">
    <cofactor evidence="1 5">
        <name>FAD</name>
        <dbReference type="ChEBI" id="CHEBI:57692"/>
    </cofactor>
</comment>
<dbReference type="Gene3D" id="1.20.140.10">
    <property type="entry name" value="Butyryl-CoA Dehydrogenase, subunit A, domain 3"/>
    <property type="match status" value="1"/>
</dbReference>
<evidence type="ECO:0000313" key="9">
    <source>
        <dbReference type="EMBL" id="MFL7902873.1"/>
    </source>
</evidence>
<keyword evidence="3 5" id="KW-0285">Flavoprotein</keyword>
<accession>A0ABW8VC09</accession>
<dbReference type="Pfam" id="PF02770">
    <property type="entry name" value="Acyl-CoA_dh_M"/>
    <property type="match status" value="1"/>
</dbReference>
<sequence length="392" mass="43119">MSDTNTSMTDAERDEQDRLILDSVDRFLDRHVRPVALKLEHDDTYPDEIVERMKELGLFGATIPEEYGGLGLRPSTYAKMIERISSVWMSLSGIINSHLIMAFIVTKTGTEEQKAAFLPRFATGELRGGLALTEPDCGTDLQAIRTVAKRDGDDYVINGSKTWITNGIQGSCFALLVKTDPTAQPRHKGMTMFLAEKGPGFKVSRKLEKLGYKGIDSAELVFEDYRVPADRLIGGVEGRGMACAISGLELGRVNVASRGVGVAQAALDESVKYSQQRKTFGKPIHEHQAVAMKLADMATRVSAARLLVQQAAKALDRGERCDYEAGMAKLFASEAAVENSLDAMRIHGGYGYSKEFVVERLYRDAPLLCIGEGTNEIQRIIIAKRLIEQNPV</sequence>
<organism evidence="9 10">
    <name type="scientific">Azospirillum argentinense</name>
    <dbReference type="NCBI Taxonomy" id="2970906"/>
    <lineage>
        <taxon>Bacteria</taxon>
        <taxon>Pseudomonadati</taxon>
        <taxon>Pseudomonadota</taxon>
        <taxon>Alphaproteobacteria</taxon>
        <taxon>Rhodospirillales</taxon>
        <taxon>Azospirillaceae</taxon>
        <taxon>Azospirillum</taxon>
    </lineage>
</organism>
<dbReference type="SUPFAM" id="SSF47203">
    <property type="entry name" value="Acyl-CoA dehydrogenase C-terminal domain-like"/>
    <property type="match status" value="1"/>
</dbReference>
<dbReference type="EMBL" id="JBJLSN010000024">
    <property type="protein sequence ID" value="MFL7902873.1"/>
    <property type="molecule type" value="Genomic_DNA"/>
</dbReference>
<dbReference type="Gene3D" id="2.40.110.10">
    <property type="entry name" value="Butyryl-CoA Dehydrogenase, subunit A, domain 2"/>
    <property type="match status" value="1"/>
</dbReference>
<evidence type="ECO:0000259" key="8">
    <source>
        <dbReference type="Pfam" id="PF02771"/>
    </source>
</evidence>
<comment type="similarity">
    <text evidence="2 5">Belongs to the acyl-CoA dehydrogenase family.</text>
</comment>
<dbReference type="Pfam" id="PF02771">
    <property type="entry name" value="Acyl-CoA_dh_N"/>
    <property type="match status" value="1"/>
</dbReference>
<comment type="caution">
    <text evidence="9">The sequence shown here is derived from an EMBL/GenBank/DDBJ whole genome shotgun (WGS) entry which is preliminary data.</text>
</comment>
<dbReference type="EC" id="1.-.-.-" evidence="9"/>
<dbReference type="InterPro" id="IPR036250">
    <property type="entry name" value="AcylCo_DH-like_C"/>
</dbReference>
<protein>
    <submittedName>
        <fullName evidence="9">Acyl-CoA dehydrogenase family protein</fullName>
        <ecNumber evidence="9">1.-.-.-</ecNumber>
    </submittedName>
</protein>
<dbReference type="Gene3D" id="1.10.540.10">
    <property type="entry name" value="Acyl-CoA dehydrogenase/oxidase, N-terminal domain"/>
    <property type="match status" value="1"/>
</dbReference>
<dbReference type="SUPFAM" id="SSF56645">
    <property type="entry name" value="Acyl-CoA dehydrogenase NM domain-like"/>
    <property type="match status" value="1"/>
</dbReference>
<dbReference type="InterPro" id="IPR046373">
    <property type="entry name" value="Acyl-CoA_Oxase/DH_mid-dom_sf"/>
</dbReference>
<dbReference type="Pfam" id="PF00441">
    <property type="entry name" value="Acyl-CoA_dh_1"/>
    <property type="match status" value="1"/>
</dbReference>
<dbReference type="InterPro" id="IPR009100">
    <property type="entry name" value="AcylCoA_DH/oxidase_NM_dom_sf"/>
</dbReference>
<evidence type="ECO:0000313" key="10">
    <source>
        <dbReference type="Proteomes" id="UP001628281"/>
    </source>
</evidence>
<feature type="domain" description="Acyl-CoA oxidase/dehydrogenase middle" evidence="7">
    <location>
        <begin position="130"/>
        <end position="224"/>
    </location>
</feature>
<evidence type="ECO:0000256" key="2">
    <source>
        <dbReference type="ARBA" id="ARBA00009347"/>
    </source>
</evidence>
<dbReference type="PANTHER" id="PTHR43884:SF12">
    <property type="entry name" value="ISOVALERYL-COA DEHYDROGENASE, MITOCHONDRIAL-RELATED"/>
    <property type="match status" value="1"/>
</dbReference>
<dbReference type="InterPro" id="IPR013786">
    <property type="entry name" value="AcylCoA_DH/ox_N"/>
</dbReference>
<dbReference type="InterPro" id="IPR037069">
    <property type="entry name" value="AcylCoA_DH/ox_N_sf"/>
</dbReference>
<keyword evidence="4 5" id="KW-0274">FAD</keyword>
<name>A0ABW8VC09_9PROT</name>
<dbReference type="RefSeq" id="WP_407824634.1">
    <property type="nucleotide sequence ID" value="NZ_JBJLSN010000024.1"/>
</dbReference>
<gene>
    <name evidence="9" type="ORF">ACJ41P_17185</name>
</gene>